<reference evidence="1" key="1">
    <citation type="submission" date="2018-05" db="EMBL/GenBank/DDBJ databases">
        <authorList>
            <person name="Lanie J.A."/>
            <person name="Ng W.-L."/>
            <person name="Kazmierczak K.M."/>
            <person name="Andrzejewski T.M."/>
            <person name="Davidsen T.M."/>
            <person name="Wayne K.J."/>
            <person name="Tettelin H."/>
            <person name="Glass J.I."/>
            <person name="Rusch D."/>
            <person name="Podicherti R."/>
            <person name="Tsui H.-C.T."/>
            <person name="Winkler M.E."/>
        </authorList>
    </citation>
    <scope>NUCLEOTIDE SEQUENCE</scope>
</reference>
<gene>
    <name evidence="1" type="ORF">METZ01_LOCUS127273</name>
</gene>
<sequence length="437" mass="47208">MALQLDYFDVENIVLEDRTVLEGGTLVVDQDRLRAHLMEDDHFEDVSLHIAHPGDSLRVINAVDAVEPRCRLGNGDHDFPGFLSAPQTVGEGRTAVLRGAAVVEVSEPVPGESTYWREAFFDMTDSCNGFSPFSDLANLVIEVTPAKSIREDERPPLNVFEGTPEAVSLNRAIRMAGLKASVFMASAVADSNPDEVATFDLPSRRNTDLPGIVYLYQLAIPYLYGEIVPGGGAIGGPAHLPTLIHPNEIFDGALVCGWNAIACMRELTYVAQNHPIISDLYERSGTDLEFLGVVLFANGDTRESKDRLTGHATTLARLLNPDGAVINYAGGGHPCVDTMMICQKLEESGIPTTVLSMEMAPNPSDSGFVHFVREADAIVSTGNYEENYDFPEVKSVIGGTALLNSDSSPNGPFSYPLSGLLGSTNQFGFTNMTARSH</sequence>
<dbReference type="AlphaFoldDB" id="A0A381YBF6"/>
<dbReference type="GO" id="GO:0050485">
    <property type="term" value="F:oxidoreductase activity, acting on X-H and Y-H to form an X-Y bond, with a disulfide as acceptor"/>
    <property type="evidence" value="ECO:0007669"/>
    <property type="project" value="InterPro"/>
</dbReference>
<proteinExistence type="predicted"/>
<dbReference type="EMBL" id="UINC01017842">
    <property type="protein sequence ID" value="SVA74419.1"/>
    <property type="molecule type" value="Genomic_DNA"/>
</dbReference>
<dbReference type="Pfam" id="PF09338">
    <property type="entry name" value="Gly_reductase"/>
    <property type="match status" value="1"/>
</dbReference>
<evidence type="ECO:0000313" key="1">
    <source>
        <dbReference type="EMBL" id="SVA74419.1"/>
    </source>
</evidence>
<dbReference type="InterPro" id="IPR015417">
    <property type="entry name" value="Gly_reductase_pB_sua/b"/>
</dbReference>
<accession>A0A381YBF6</accession>
<name>A0A381YBF6_9ZZZZ</name>
<protein>
    <recommendedName>
        <fullName evidence="2">Glycine reductase</fullName>
    </recommendedName>
</protein>
<evidence type="ECO:0008006" key="2">
    <source>
        <dbReference type="Google" id="ProtNLM"/>
    </source>
</evidence>
<organism evidence="1">
    <name type="scientific">marine metagenome</name>
    <dbReference type="NCBI Taxonomy" id="408172"/>
    <lineage>
        <taxon>unclassified sequences</taxon>
        <taxon>metagenomes</taxon>
        <taxon>ecological metagenomes</taxon>
    </lineage>
</organism>